<dbReference type="Proteomes" id="UP000615455">
    <property type="component" value="Unassembled WGS sequence"/>
</dbReference>
<feature type="domain" description="Deoxyribonuclease NucA/NucB" evidence="1">
    <location>
        <begin position="86"/>
        <end position="139"/>
    </location>
</feature>
<evidence type="ECO:0000259" key="1">
    <source>
        <dbReference type="Pfam" id="PF14040"/>
    </source>
</evidence>
<evidence type="ECO:0000313" key="3">
    <source>
        <dbReference type="Proteomes" id="UP000615455"/>
    </source>
</evidence>
<organism evidence="2 3">
    <name type="scientific">Paenibacillus marchantiophytorum</name>
    <dbReference type="NCBI Taxonomy" id="1619310"/>
    <lineage>
        <taxon>Bacteria</taxon>
        <taxon>Bacillati</taxon>
        <taxon>Bacillota</taxon>
        <taxon>Bacilli</taxon>
        <taxon>Bacillales</taxon>
        <taxon>Paenibacillaceae</taxon>
        <taxon>Paenibacillus</taxon>
    </lineage>
</organism>
<keyword evidence="3" id="KW-1185">Reference proteome</keyword>
<comment type="caution">
    <text evidence="2">The sequence shown here is derived from an EMBL/GenBank/DDBJ whole genome shotgun (WGS) entry which is preliminary data.</text>
</comment>
<protein>
    <submittedName>
        <fullName evidence="2">DNA-entry nuclease</fullName>
    </submittedName>
</protein>
<accession>A0ABQ1EN91</accession>
<name>A0ABQ1EN91_9BACL</name>
<dbReference type="EMBL" id="BMHE01000011">
    <property type="protein sequence ID" value="GFZ79672.1"/>
    <property type="molecule type" value="Genomic_DNA"/>
</dbReference>
<sequence>MIRMKKSILFLIVVLLAVVTSYYLYHSEILQGEESVRVTVTFPSDRYPETAAHIRDAISNGKSSVCTIDRVHAEEHRKLSLKGVATKSGFDRDEWPMAMCSEGGKGADIRYVSPSDNRGAGSWFSNQLEKYPNGTRVAVQVK</sequence>
<evidence type="ECO:0000313" key="2">
    <source>
        <dbReference type="EMBL" id="GFZ79672.1"/>
    </source>
</evidence>
<gene>
    <name evidence="2" type="ORF">GCM10008018_26520</name>
</gene>
<reference evidence="3" key="1">
    <citation type="journal article" date="2019" name="Int. J. Syst. Evol. Microbiol.">
        <title>The Global Catalogue of Microorganisms (GCM) 10K type strain sequencing project: providing services to taxonomists for standard genome sequencing and annotation.</title>
        <authorList>
            <consortium name="The Broad Institute Genomics Platform"/>
            <consortium name="The Broad Institute Genome Sequencing Center for Infectious Disease"/>
            <person name="Wu L."/>
            <person name="Ma J."/>
        </authorList>
    </citation>
    <scope>NUCLEOTIDE SEQUENCE [LARGE SCALE GENOMIC DNA]</scope>
    <source>
        <strain evidence="3">CGMCC 1.15043</strain>
    </source>
</reference>
<dbReference type="Pfam" id="PF14040">
    <property type="entry name" value="DNase_NucA_NucB"/>
    <property type="match status" value="1"/>
</dbReference>
<proteinExistence type="predicted"/>
<dbReference type="InterPro" id="IPR029476">
    <property type="entry name" value="DNase_NucA_NucB"/>
</dbReference>